<comment type="pathway">
    <text evidence="1">Bacterial outer membrane biogenesis; LPS O-antigen biosynthesis.</text>
</comment>
<dbReference type="PANTHER" id="PTHR43000">
    <property type="entry name" value="DTDP-D-GLUCOSE 4,6-DEHYDRATASE-RELATED"/>
    <property type="match status" value="1"/>
</dbReference>
<dbReference type="Proteomes" id="UP000278222">
    <property type="component" value="Unassembled WGS sequence"/>
</dbReference>
<accession>A0A3N1M2J3</accession>
<comment type="similarity">
    <text evidence="2">Belongs to the NAD(P)-dependent epimerase/dehydratase family.</text>
</comment>
<dbReference type="Pfam" id="PF01370">
    <property type="entry name" value="Epimerase"/>
    <property type="match status" value="1"/>
</dbReference>
<name>A0A3N1M2J3_9PROT</name>
<dbReference type="Gene3D" id="3.40.50.720">
    <property type="entry name" value="NAD(P)-binding Rossmann-like Domain"/>
    <property type="match status" value="1"/>
</dbReference>
<dbReference type="RefSeq" id="WP_123689275.1">
    <property type="nucleotide sequence ID" value="NZ_AP019700.1"/>
</dbReference>
<dbReference type="InterPro" id="IPR001509">
    <property type="entry name" value="Epimerase_deHydtase"/>
</dbReference>
<gene>
    <name evidence="4" type="ORF">EDC65_1736</name>
</gene>
<evidence type="ECO:0000256" key="2">
    <source>
        <dbReference type="ARBA" id="ARBA00007637"/>
    </source>
</evidence>
<protein>
    <submittedName>
        <fullName evidence="4">CDP-paratose 2-epimerase</fullName>
    </submittedName>
</protein>
<dbReference type="InterPro" id="IPR036291">
    <property type="entry name" value="NAD(P)-bd_dom_sf"/>
</dbReference>
<proteinExistence type="inferred from homology"/>
<reference evidence="4 5" key="1">
    <citation type="submission" date="2018-11" db="EMBL/GenBank/DDBJ databases">
        <title>Genomic Encyclopedia of Type Strains, Phase IV (KMG-IV): sequencing the most valuable type-strain genomes for metagenomic binning, comparative biology and taxonomic classification.</title>
        <authorList>
            <person name="Goeker M."/>
        </authorList>
    </citation>
    <scope>NUCLEOTIDE SEQUENCE [LARGE SCALE GENOMIC DNA]</scope>
    <source>
        <strain evidence="4 5">DSM 5900</strain>
    </source>
</reference>
<dbReference type="EMBL" id="RJKX01000013">
    <property type="protein sequence ID" value="ROP99941.1"/>
    <property type="molecule type" value="Genomic_DNA"/>
</dbReference>
<keyword evidence="5" id="KW-1185">Reference proteome</keyword>
<comment type="caution">
    <text evidence="4">The sequence shown here is derived from an EMBL/GenBank/DDBJ whole genome shotgun (WGS) entry which is preliminary data.</text>
</comment>
<evidence type="ECO:0000313" key="4">
    <source>
        <dbReference type="EMBL" id="ROP99941.1"/>
    </source>
</evidence>
<dbReference type="SUPFAM" id="SSF51735">
    <property type="entry name" value="NAD(P)-binding Rossmann-fold domains"/>
    <property type="match status" value="1"/>
</dbReference>
<sequence>MASHHKTILVTGGAGFVGSHLAILLKRDRPGARVLAFDNLKRRGSELALARLAAGGVEFVHGDVRQASDLADAGAFDLLVDCSAEPSVHAGYAGGGEYLVDTNLGGTTRCLEAARRHGADMLFLSTSRVYPIAGLRALPLERRGNRLDLAADAAGVGWSATGIARAFPLDGARSLYGATKLASELLVHEYGAMYGLRTVVNRCGVLTGPWQMGKVDQGFFVLWAARHLYGGPLSYMGFGGEGLQVRDILHVADLYALLDRQLGQLDRHAGCTYNVGGGRDLSLSLRELSALCGTRGGDARTIGGVADTAPADVPWYVTDAGEVRAATGWVPERPLDAILEEVFRWLTDHRSLLEPILGMSGGHRTSGQGQESEA</sequence>
<evidence type="ECO:0000256" key="1">
    <source>
        <dbReference type="ARBA" id="ARBA00005125"/>
    </source>
</evidence>
<feature type="domain" description="NAD-dependent epimerase/dehydratase" evidence="3">
    <location>
        <begin position="8"/>
        <end position="276"/>
    </location>
</feature>
<evidence type="ECO:0000259" key="3">
    <source>
        <dbReference type="Pfam" id="PF01370"/>
    </source>
</evidence>
<dbReference type="OrthoDB" id="9801785at2"/>
<organism evidence="4 5">
    <name type="scientific">Stella humosa</name>
    <dbReference type="NCBI Taxonomy" id="94"/>
    <lineage>
        <taxon>Bacteria</taxon>
        <taxon>Pseudomonadati</taxon>
        <taxon>Pseudomonadota</taxon>
        <taxon>Alphaproteobacteria</taxon>
        <taxon>Rhodospirillales</taxon>
        <taxon>Stellaceae</taxon>
        <taxon>Stella</taxon>
    </lineage>
</organism>
<evidence type="ECO:0000313" key="5">
    <source>
        <dbReference type="Proteomes" id="UP000278222"/>
    </source>
</evidence>
<dbReference type="AlphaFoldDB" id="A0A3N1M2J3"/>